<dbReference type="PANTHER" id="PTHR36007">
    <property type="entry name" value="TRANSPORT PROTEIN-RELATED"/>
    <property type="match status" value="1"/>
</dbReference>
<keyword evidence="1" id="KW-0472">Membrane</keyword>
<evidence type="ECO:0000256" key="1">
    <source>
        <dbReference type="SAM" id="Phobius"/>
    </source>
</evidence>
<accession>A0A930EG71</accession>
<reference evidence="2" key="1">
    <citation type="submission" date="2020-04" db="EMBL/GenBank/DDBJ databases">
        <title>Deep metagenomics examines the oral microbiome during advanced dental caries in children, revealing novel taxa and co-occurrences with host molecules.</title>
        <authorList>
            <person name="Baker J.L."/>
            <person name="Morton J.T."/>
            <person name="Dinis M."/>
            <person name="Alvarez R."/>
            <person name="Tran N.C."/>
            <person name="Knight R."/>
            <person name="Edlund A."/>
        </authorList>
    </citation>
    <scope>NUCLEOTIDE SEQUENCE</scope>
    <source>
        <strain evidence="2">JCVI_24_bin.8</strain>
    </source>
</reference>
<evidence type="ECO:0000313" key="3">
    <source>
        <dbReference type="Proteomes" id="UP000722050"/>
    </source>
</evidence>
<feature type="transmembrane region" description="Helical" evidence="1">
    <location>
        <begin position="21"/>
        <end position="43"/>
    </location>
</feature>
<organism evidence="2 3">
    <name type="scientific">Mogibacterium diversum</name>
    <dbReference type="NCBI Taxonomy" id="114527"/>
    <lineage>
        <taxon>Bacteria</taxon>
        <taxon>Bacillati</taxon>
        <taxon>Bacillota</taxon>
        <taxon>Clostridia</taxon>
        <taxon>Peptostreptococcales</taxon>
        <taxon>Anaerovoracaceae</taxon>
        <taxon>Mogibacterium</taxon>
    </lineage>
</organism>
<feature type="transmembrane region" description="Helical" evidence="1">
    <location>
        <begin position="89"/>
        <end position="113"/>
    </location>
</feature>
<comment type="caution">
    <text evidence="2">The sequence shown here is derived from an EMBL/GenBank/DDBJ whole genome shotgun (WGS) entry which is preliminary data.</text>
</comment>
<gene>
    <name evidence="2" type="ORF">HXM71_02735</name>
</gene>
<keyword evidence="1" id="KW-1133">Transmembrane helix</keyword>
<dbReference type="PANTHER" id="PTHR36007:SF2">
    <property type="entry name" value="TRANSPORT PROTEIN-RELATED"/>
    <property type="match status" value="1"/>
</dbReference>
<dbReference type="Proteomes" id="UP000722050">
    <property type="component" value="Unassembled WGS sequence"/>
</dbReference>
<dbReference type="InterPro" id="IPR009577">
    <property type="entry name" value="Sm_multidrug_ex"/>
</dbReference>
<feature type="transmembrane region" description="Helical" evidence="1">
    <location>
        <begin position="125"/>
        <end position="147"/>
    </location>
</feature>
<protein>
    <submittedName>
        <fullName evidence="2">Small multi-drug export protein</fullName>
    </submittedName>
</protein>
<evidence type="ECO:0000313" key="2">
    <source>
        <dbReference type="EMBL" id="MBF1352022.1"/>
    </source>
</evidence>
<keyword evidence="1" id="KW-0812">Transmembrane</keyword>
<sequence>MLKTFLMAMVPIIELRGAIPYGAGIAGLPIWQAALIAVLGNLLPVPFLVVFTRDVFALMRKKSDKLNSIVLRMERKADRNKDVVLRYEFWGLMILVAIPLPGTGAWTGALVAAMMDMQLKRAFPAIALGVVAAAFIVTWVTYGASIFL</sequence>
<dbReference type="Pfam" id="PF06695">
    <property type="entry name" value="Sm_multidrug_ex"/>
    <property type="match status" value="1"/>
</dbReference>
<name>A0A930EG71_9FIRM</name>
<proteinExistence type="predicted"/>
<dbReference type="AlphaFoldDB" id="A0A930EG71"/>
<dbReference type="EMBL" id="JABZQH010000064">
    <property type="protein sequence ID" value="MBF1352022.1"/>
    <property type="molecule type" value="Genomic_DNA"/>
</dbReference>